<evidence type="ECO:0000256" key="3">
    <source>
        <dbReference type="ARBA" id="ARBA00022525"/>
    </source>
</evidence>
<dbReference type="InterPro" id="IPR029034">
    <property type="entry name" value="Cystine-knot_cytokine"/>
</dbReference>
<dbReference type="OrthoDB" id="5987191at2759"/>
<dbReference type="InterPro" id="IPR017948">
    <property type="entry name" value="TGFb_CS"/>
</dbReference>
<evidence type="ECO:0000256" key="7">
    <source>
        <dbReference type="ARBA" id="ARBA00023180"/>
    </source>
</evidence>
<dbReference type="EMBL" id="AMQN01020097">
    <property type="status" value="NOT_ANNOTATED_CDS"/>
    <property type="molecule type" value="Genomic_DNA"/>
</dbReference>
<dbReference type="Pfam" id="PF00019">
    <property type="entry name" value="TGF_beta"/>
    <property type="match status" value="1"/>
</dbReference>
<dbReference type="EnsemblMetazoa" id="CapteT35187">
    <property type="protein sequence ID" value="CapteP35187"/>
    <property type="gene ID" value="CapteG35187"/>
</dbReference>
<feature type="domain" description="TGF-beta family profile" evidence="9">
    <location>
        <begin position="166"/>
        <end position="284"/>
    </location>
</feature>
<evidence type="ECO:0000256" key="4">
    <source>
        <dbReference type="ARBA" id="ARBA00022729"/>
    </source>
</evidence>
<sequence>HSLSYNLTSLQHDEKIVKAELRLYVTVIPRRSQKLLIFPVSIYENKSLISYKKISRHASGWEAFDITQGVTSWMETGTVSRNIEVHIESPGAKMSRGEGTSVNVVTSQEAVNKPLLIVFSDEHRRKKANAREIYQLIRQEMMTSKLYFEQYFDPKNGAELDVSLIRRKRAKLTKSGRRRNSCQRRPMYVDFRSINWHKWIIAPKGYQAFTCSGRCFFPLSDHLSPTKHAILQTLLHMHSQPSITRACCVPSSLQPISILYIDEEGVVTFKYKYEGMVVSQCGCR</sequence>
<dbReference type="CDD" id="cd13767">
    <property type="entry name" value="TGF_beta_BMP9_like"/>
    <property type="match status" value="1"/>
</dbReference>
<dbReference type="GO" id="GO:0005615">
    <property type="term" value="C:extracellular space"/>
    <property type="evidence" value="ECO:0007669"/>
    <property type="project" value="TreeGrafter"/>
</dbReference>
<keyword evidence="7" id="KW-0325">Glycoprotein</keyword>
<dbReference type="GO" id="GO:0005125">
    <property type="term" value="F:cytokine activity"/>
    <property type="evidence" value="ECO:0007669"/>
    <property type="project" value="TreeGrafter"/>
</dbReference>
<dbReference type="AlphaFoldDB" id="R7V4U4"/>
<evidence type="ECO:0000256" key="8">
    <source>
        <dbReference type="RuleBase" id="RU000354"/>
    </source>
</evidence>
<dbReference type="GO" id="GO:0008083">
    <property type="term" value="F:growth factor activity"/>
    <property type="evidence" value="ECO:0007669"/>
    <property type="project" value="UniProtKB-KW"/>
</dbReference>
<dbReference type="STRING" id="283909.R7V4U4"/>
<reference evidence="12" key="1">
    <citation type="submission" date="2012-12" db="EMBL/GenBank/DDBJ databases">
        <authorList>
            <person name="Hellsten U."/>
            <person name="Grimwood J."/>
            <person name="Chapman J.A."/>
            <person name="Shapiro H."/>
            <person name="Aerts A."/>
            <person name="Otillar R.P."/>
            <person name="Terry A.Y."/>
            <person name="Boore J.L."/>
            <person name="Simakov O."/>
            <person name="Marletaz F."/>
            <person name="Cho S.-J."/>
            <person name="Edsinger-Gonzales E."/>
            <person name="Havlak P."/>
            <person name="Kuo D.-H."/>
            <person name="Larsson T."/>
            <person name="Lv J."/>
            <person name="Arendt D."/>
            <person name="Savage R."/>
            <person name="Osoegawa K."/>
            <person name="de Jong P."/>
            <person name="Lindberg D.R."/>
            <person name="Seaver E.C."/>
            <person name="Weisblat D.A."/>
            <person name="Putnam N.H."/>
            <person name="Grigoriev I.V."/>
            <person name="Rokhsar D.S."/>
        </authorList>
    </citation>
    <scope>NUCLEOTIDE SEQUENCE</scope>
    <source>
        <strain evidence="12">I ESC-2004</strain>
    </source>
</reference>
<organism evidence="10">
    <name type="scientific">Capitella teleta</name>
    <name type="common">Polychaete worm</name>
    <dbReference type="NCBI Taxonomy" id="283909"/>
    <lineage>
        <taxon>Eukaryota</taxon>
        <taxon>Metazoa</taxon>
        <taxon>Spiralia</taxon>
        <taxon>Lophotrochozoa</taxon>
        <taxon>Annelida</taxon>
        <taxon>Polychaeta</taxon>
        <taxon>Sedentaria</taxon>
        <taxon>Scolecida</taxon>
        <taxon>Capitellidae</taxon>
        <taxon>Capitella</taxon>
    </lineage>
</organism>
<feature type="non-terminal residue" evidence="10">
    <location>
        <position position="1"/>
    </location>
</feature>
<dbReference type="SUPFAM" id="SSF57501">
    <property type="entry name" value="Cystine-knot cytokines"/>
    <property type="match status" value="1"/>
</dbReference>
<dbReference type="Gene3D" id="2.60.120.970">
    <property type="match status" value="1"/>
</dbReference>
<keyword evidence="5 8" id="KW-0339">Growth factor</keyword>
<dbReference type="Proteomes" id="UP000014760">
    <property type="component" value="Unassembled WGS sequence"/>
</dbReference>
<dbReference type="SMART" id="SM00204">
    <property type="entry name" value="TGFB"/>
    <property type="match status" value="1"/>
</dbReference>
<dbReference type="InterPro" id="IPR001839">
    <property type="entry name" value="TGF-b_C"/>
</dbReference>
<comment type="subcellular location">
    <subcellularLocation>
        <location evidence="1">Secreted</location>
    </subcellularLocation>
</comment>
<dbReference type="Pfam" id="PF00688">
    <property type="entry name" value="TGFb_propeptide"/>
    <property type="match status" value="1"/>
</dbReference>
<gene>
    <name evidence="10" type="ORF">CAPTEDRAFT_35187</name>
</gene>
<evidence type="ECO:0000313" key="12">
    <source>
        <dbReference type="Proteomes" id="UP000014760"/>
    </source>
</evidence>
<evidence type="ECO:0000313" key="11">
    <source>
        <dbReference type="EnsemblMetazoa" id="CapteP35187"/>
    </source>
</evidence>
<dbReference type="PANTHER" id="PTHR11848:SF307">
    <property type="entry name" value="BONE MORPHOGENETIC PROTEIN 10"/>
    <property type="match status" value="1"/>
</dbReference>
<proteinExistence type="inferred from homology"/>
<keyword evidence="3" id="KW-0964">Secreted</keyword>
<dbReference type="PANTHER" id="PTHR11848">
    <property type="entry name" value="TGF-BETA FAMILY"/>
    <property type="match status" value="1"/>
</dbReference>
<evidence type="ECO:0000256" key="2">
    <source>
        <dbReference type="ARBA" id="ARBA00006656"/>
    </source>
</evidence>
<dbReference type="InterPro" id="IPR015615">
    <property type="entry name" value="TGF-beta-rel"/>
</dbReference>
<dbReference type="PROSITE" id="PS00250">
    <property type="entry name" value="TGF_BETA_1"/>
    <property type="match status" value="1"/>
</dbReference>
<name>R7V4U4_CAPTE</name>
<comment type="similarity">
    <text evidence="2 8">Belongs to the TGF-beta family.</text>
</comment>
<keyword evidence="4" id="KW-0732">Signal</keyword>
<dbReference type="InterPro" id="IPR001111">
    <property type="entry name" value="TGF-b_propeptide"/>
</dbReference>
<dbReference type="OMA" id="DNEWKTF"/>
<evidence type="ECO:0000256" key="6">
    <source>
        <dbReference type="ARBA" id="ARBA00023157"/>
    </source>
</evidence>
<feature type="non-terminal residue" evidence="10">
    <location>
        <position position="284"/>
    </location>
</feature>
<dbReference type="Gene3D" id="2.10.90.10">
    <property type="entry name" value="Cystine-knot cytokines"/>
    <property type="match status" value="1"/>
</dbReference>
<reference evidence="11" key="3">
    <citation type="submission" date="2015-06" db="UniProtKB">
        <authorList>
            <consortium name="EnsemblMetazoa"/>
        </authorList>
    </citation>
    <scope>IDENTIFICATION</scope>
</reference>
<accession>R7V4U4</accession>
<keyword evidence="12" id="KW-1185">Reference proteome</keyword>
<dbReference type="FunFam" id="2.10.90.10:FF:000001">
    <property type="entry name" value="Bone morphogenetic protein 4"/>
    <property type="match status" value="1"/>
</dbReference>
<evidence type="ECO:0000313" key="10">
    <source>
        <dbReference type="EMBL" id="ELU11381.1"/>
    </source>
</evidence>
<dbReference type="EMBL" id="KB296705">
    <property type="protein sequence ID" value="ELU11381.1"/>
    <property type="molecule type" value="Genomic_DNA"/>
</dbReference>
<dbReference type="HOGENOM" id="CLU_020515_2_0_1"/>
<evidence type="ECO:0000256" key="1">
    <source>
        <dbReference type="ARBA" id="ARBA00004613"/>
    </source>
</evidence>
<reference evidence="10 12" key="2">
    <citation type="journal article" date="2013" name="Nature">
        <title>Insights into bilaterian evolution from three spiralian genomes.</title>
        <authorList>
            <person name="Simakov O."/>
            <person name="Marletaz F."/>
            <person name="Cho S.J."/>
            <person name="Edsinger-Gonzales E."/>
            <person name="Havlak P."/>
            <person name="Hellsten U."/>
            <person name="Kuo D.H."/>
            <person name="Larsson T."/>
            <person name="Lv J."/>
            <person name="Arendt D."/>
            <person name="Savage R."/>
            <person name="Osoegawa K."/>
            <person name="de Jong P."/>
            <person name="Grimwood J."/>
            <person name="Chapman J.A."/>
            <person name="Shapiro H."/>
            <person name="Aerts A."/>
            <person name="Otillar R.P."/>
            <person name="Terry A.Y."/>
            <person name="Boore J.L."/>
            <person name="Grigoriev I.V."/>
            <person name="Lindberg D.R."/>
            <person name="Seaver E.C."/>
            <person name="Weisblat D.A."/>
            <person name="Putnam N.H."/>
            <person name="Rokhsar D.S."/>
        </authorList>
    </citation>
    <scope>NUCLEOTIDE SEQUENCE</scope>
    <source>
        <strain evidence="10 12">I ESC-2004</strain>
    </source>
</reference>
<protein>
    <recommendedName>
        <fullName evidence="9">TGF-beta family profile domain-containing protein</fullName>
    </recommendedName>
</protein>
<evidence type="ECO:0000259" key="9">
    <source>
        <dbReference type="PROSITE" id="PS51362"/>
    </source>
</evidence>
<keyword evidence="6" id="KW-1015">Disulfide bond</keyword>
<evidence type="ECO:0000256" key="5">
    <source>
        <dbReference type="ARBA" id="ARBA00023030"/>
    </source>
</evidence>
<dbReference type="PROSITE" id="PS51362">
    <property type="entry name" value="TGF_BETA_2"/>
    <property type="match status" value="1"/>
</dbReference>